<feature type="transmembrane region" description="Helical" evidence="1">
    <location>
        <begin position="12"/>
        <end position="31"/>
    </location>
</feature>
<dbReference type="EMBL" id="AE017194">
    <property type="protein sequence ID" value="AAS40787.1"/>
    <property type="molecule type" value="Genomic_DNA"/>
</dbReference>
<keyword evidence="1" id="KW-0472">Membrane</keyword>
<sequence>MFAQGYEKHVRFLAVLFQLIVFPQWVSPSFLTHSII</sequence>
<dbReference type="HOGENOM" id="CLU_3354331_0_0_9"/>
<accession>Q73AB8</accession>
<name>Q73AB8_BACC1</name>
<keyword evidence="1" id="KW-0812">Transmembrane</keyword>
<gene>
    <name evidence="2" type="ordered locus">BCE_1862</name>
</gene>
<evidence type="ECO:0000313" key="3">
    <source>
        <dbReference type="Proteomes" id="UP000002527"/>
    </source>
</evidence>
<dbReference type="AlphaFoldDB" id="Q73AB8"/>
<evidence type="ECO:0000313" key="2">
    <source>
        <dbReference type="EMBL" id="AAS40787.1"/>
    </source>
</evidence>
<dbReference type="KEGG" id="bca:BCE_1862"/>
<protein>
    <submittedName>
        <fullName evidence="2">Uncharacterized protein</fullName>
    </submittedName>
</protein>
<reference evidence="2 3" key="1">
    <citation type="journal article" date="2004" name="Nucleic Acids Res.">
        <title>The genome sequence of Bacillus cereus ATCC 10987 reveals metabolic adaptations and a large plasmid related to Bacillus anthracis pXO1.</title>
        <authorList>
            <person name="Rasko D.A."/>
            <person name="Ravel J."/>
            <person name="Okstad O.A."/>
            <person name="Helgason E."/>
            <person name="Cer R.Z."/>
            <person name="Jiang L."/>
            <person name="Shores K.A."/>
            <person name="Fouts D.E."/>
            <person name="Tourasse N.J."/>
            <person name="Angiuoli S.V."/>
            <person name="Kolonay J."/>
            <person name="Nelson W.C."/>
            <person name="Kolsto A.-B."/>
            <person name="Fraser C.M."/>
            <person name="Read T.D."/>
        </authorList>
    </citation>
    <scope>NUCLEOTIDE SEQUENCE [LARGE SCALE GENOMIC DNA]</scope>
    <source>
        <strain evidence="3">ATCC 10987 / NRS 248</strain>
    </source>
</reference>
<evidence type="ECO:0000256" key="1">
    <source>
        <dbReference type="SAM" id="Phobius"/>
    </source>
</evidence>
<keyword evidence="1" id="KW-1133">Transmembrane helix</keyword>
<organism evidence="2 3">
    <name type="scientific">Bacillus cereus (strain ATCC 10987 / NRS 248)</name>
    <dbReference type="NCBI Taxonomy" id="222523"/>
    <lineage>
        <taxon>Bacteria</taxon>
        <taxon>Bacillati</taxon>
        <taxon>Bacillota</taxon>
        <taxon>Bacilli</taxon>
        <taxon>Bacillales</taxon>
        <taxon>Bacillaceae</taxon>
        <taxon>Bacillus</taxon>
        <taxon>Bacillus cereus group</taxon>
    </lineage>
</organism>
<proteinExistence type="predicted"/>
<dbReference type="Proteomes" id="UP000002527">
    <property type="component" value="Chromosome"/>
</dbReference>